<comment type="caution">
    <text evidence="12">The sequence shown here is derived from an EMBL/GenBank/DDBJ whole genome shotgun (WGS) entry which is preliminary data.</text>
</comment>
<keyword evidence="12" id="KW-0648">Protein biosynthesis</keyword>
<evidence type="ECO:0000259" key="10">
    <source>
        <dbReference type="Pfam" id="PF01272"/>
    </source>
</evidence>
<comment type="similarity">
    <text evidence="1 8 9">Belongs to the GreA/GreB family.</text>
</comment>
<evidence type="ECO:0000256" key="3">
    <source>
        <dbReference type="ARBA" id="ARBA00023015"/>
    </source>
</evidence>
<dbReference type="InterPro" id="IPR022691">
    <property type="entry name" value="Tscrpt_elong_fac_GreA/B_N"/>
</dbReference>
<dbReference type="SUPFAM" id="SSF54534">
    <property type="entry name" value="FKBP-like"/>
    <property type="match status" value="1"/>
</dbReference>
<evidence type="ECO:0000313" key="12">
    <source>
        <dbReference type="EMBL" id="PIW37186.1"/>
    </source>
</evidence>
<feature type="domain" description="Transcription elongation factor GreA/GreB C-terminal" evidence="10">
    <location>
        <begin position="83"/>
        <end position="155"/>
    </location>
</feature>
<evidence type="ECO:0000256" key="2">
    <source>
        <dbReference type="ARBA" id="ARBA00013729"/>
    </source>
</evidence>
<dbReference type="PANTHER" id="PTHR30437">
    <property type="entry name" value="TRANSCRIPTION ELONGATION FACTOR GREA"/>
    <property type="match status" value="1"/>
</dbReference>
<keyword evidence="4 8" id="KW-0238">DNA-binding</keyword>
<dbReference type="InterPro" id="IPR028624">
    <property type="entry name" value="Tscrpt_elong_fac_GreA/B"/>
</dbReference>
<dbReference type="Proteomes" id="UP000230292">
    <property type="component" value="Unassembled WGS sequence"/>
</dbReference>
<dbReference type="InterPro" id="IPR023459">
    <property type="entry name" value="Tscrpt_elong_fac_GreA/B_fam"/>
</dbReference>
<dbReference type="GO" id="GO:0003677">
    <property type="term" value="F:DNA binding"/>
    <property type="evidence" value="ECO:0007669"/>
    <property type="project" value="UniProtKB-UniRule"/>
</dbReference>
<dbReference type="HAMAP" id="MF_00105">
    <property type="entry name" value="GreA_GreB"/>
    <property type="match status" value="1"/>
</dbReference>
<dbReference type="Gene3D" id="1.10.287.180">
    <property type="entry name" value="Transcription elongation factor, GreA/GreB, N-terminal domain"/>
    <property type="match status" value="1"/>
</dbReference>
<dbReference type="InterPro" id="IPR006359">
    <property type="entry name" value="Tscrpt_elong_fac_GreA"/>
</dbReference>
<sequence>MTDKKFYVTEEGLKQLELELKELKTVKRRELAERIQEAKELGDLSENAEYIEAKEEQGFVEAQILELEQRIKNCAIISHKNNTETVEVGSTITVKNSDSEEMTFTIVGSSESSPADKLISNESPLGRAFIGQNVGEEVTVETPGGQVKYRILSVE</sequence>
<dbReference type="SUPFAM" id="SSF46557">
    <property type="entry name" value="GreA transcript cleavage protein, N-terminal domain"/>
    <property type="match status" value="1"/>
</dbReference>
<comment type="function">
    <text evidence="6 8 9">Necessary for efficient RNA polymerase transcription elongation past template-encoded arresting sites. The arresting sites in DNA have the property of trapping a certain fraction of elongating RNA polymerases that pass through, resulting in locked ternary complexes. Cleavage of the nascent transcript by cleavage factors such as GreA or GreB allows the resumption of elongation from the new 3'terminus. GreA releases sequences of 2 to 3 nucleotides.</text>
</comment>
<proteinExistence type="inferred from homology"/>
<evidence type="ECO:0000256" key="5">
    <source>
        <dbReference type="ARBA" id="ARBA00023163"/>
    </source>
</evidence>
<accession>A0A2M7H4N7</accession>
<dbReference type="PANTHER" id="PTHR30437:SF4">
    <property type="entry name" value="TRANSCRIPTION ELONGATION FACTOR GREA"/>
    <property type="match status" value="1"/>
</dbReference>
<evidence type="ECO:0000256" key="9">
    <source>
        <dbReference type="RuleBase" id="RU000556"/>
    </source>
</evidence>
<name>A0A2M7H4N7_9BACT</name>
<dbReference type="GO" id="GO:0032784">
    <property type="term" value="P:regulation of DNA-templated transcription elongation"/>
    <property type="evidence" value="ECO:0007669"/>
    <property type="project" value="UniProtKB-UniRule"/>
</dbReference>
<feature type="domain" description="Transcription elongation factor GreA/GreB N-terminal" evidence="11">
    <location>
        <begin position="7"/>
        <end position="76"/>
    </location>
</feature>
<dbReference type="GO" id="GO:0003746">
    <property type="term" value="F:translation elongation factor activity"/>
    <property type="evidence" value="ECO:0007669"/>
    <property type="project" value="UniProtKB-KW"/>
</dbReference>
<evidence type="ECO:0000259" key="11">
    <source>
        <dbReference type="Pfam" id="PF03449"/>
    </source>
</evidence>
<dbReference type="GO" id="GO:0006354">
    <property type="term" value="P:DNA-templated transcription elongation"/>
    <property type="evidence" value="ECO:0007669"/>
    <property type="project" value="TreeGrafter"/>
</dbReference>
<dbReference type="FunFam" id="1.10.287.180:FF:000001">
    <property type="entry name" value="Transcription elongation factor GreA"/>
    <property type="match status" value="1"/>
</dbReference>
<organism evidence="12 13">
    <name type="scientific">Candidatus Kerfeldbacteria bacterium CG15_BIG_FIL_POST_REV_8_21_14_020_45_12</name>
    <dbReference type="NCBI Taxonomy" id="2014247"/>
    <lineage>
        <taxon>Bacteria</taxon>
        <taxon>Candidatus Kerfeldiibacteriota</taxon>
    </lineage>
</organism>
<evidence type="ECO:0000256" key="7">
    <source>
        <dbReference type="ARBA" id="ARBA00030776"/>
    </source>
</evidence>
<keyword evidence="12" id="KW-0251">Elongation factor</keyword>
<dbReference type="InterPro" id="IPR018151">
    <property type="entry name" value="TF_GreA/GreB_CS"/>
</dbReference>
<dbReference type="EMBL" id="PFGC01000019">
    <property type="protein sequence ID" value="PIW37186.1"/>
    <property type="molecule type" value="Genomic_DNA"/>
</dbReference>
<dbReference type="PROSITE" id="PS00829">
    <property type="entry name" value="GREAB_1"/>
    <property type="match status" value="1"/>
</dbReference>
<dbReference type="InterPro" id="IPR036805">
    <property type="entry name" value="Tscrpt_elong_fac_GreA/B_N_sf"/>
</dbReference>
<dbReference type="Pfam" id="PF03449">
    <property type="entry name" value="GreA_GreB_N"/>
    <property type="match status" value="1"/>
</dbReference>
<keyword evidence="8" id="KW-0175">Coiled coil</keyword>
<reference evidence="12 13" key="1">
    <citation type="submission" date="2017-09" db="EMBL/GenBank/DDBJ databases">
        <title>Depth-based differentiation of microbial function through sediment-hosted aquifers and enrichment of novel symbionts in the deep terrestrial subsurface.</title>
        <authorList>
            <person name="Probst A.J."/>
            <person name="Ladd B."/>
            <person name="Jarett J.K."/>
            <person name="Geller-Mcgrath D.E."/>
            <person name="Sieber C.M."/>
            <person name="Emerson J.B."/>
            <person name="Anantharaman K."/>
            <person name="Thomas B.C."/>
            <person name="Malmstrom R."/>
            <person name="Stieglmeier M."/>
            <person name="Klingl A."/>
            <person name="Woyke T."/>
            <person name="Ryan C.M."/>
            <person name="Banfield J.F."/>
        </authorList>
    </citation>
    <scope>NUCLEOTIDE SEQUENCE [LARGE SCALE GENOMIC DNA]</scope>
    <source>
        <strain evidence="12">CG15_BIG_FIL_POST_REV_8_21_14_020_45_12</strain>
    </source>
</reference>
<evidence type="ECO:0000256" key="6">
    <source>
        <dbReference type="ARBA" id="ARBA00024916"/>
    </source>
</evidence>
<evidence type="ECO:0000256" key="1">
    <source>
        <dbReference type="ARBA" id="ARBA00008213"/>
    </source>
</evidence>
<dbReference type="NCBIfam" id="NF001263">
    <property type="entry name" value="PRK00226.1-4"/>
    <property type="match status" value="1"/>
</dbReference>
<dbReference type="NCBIfam" id="TIGR01462">
    <property type="entry name" value="greA"/>
    <property type="match status" value="1"/>
</dbReference>
<feature type="coiled-coil region" evidence="8">
    <location>
        <begin position="13"/>
        <end position="41"/>
    </location>
</feature>
<evidence type="ECO:0000256" key="8">
    <source>
        <dbReference type="HAMAP-Rule" id="MF_00105"/>
    </source>
</evidence>
<keyword evidence="3 8" id="KW-0805">Transcription regulation</keyword>
<dbReference type="InterPro" id="IPR036953">
    <property type="entry name" value="GreA/GreB_C_sf"/>
</dbReference>
<gene>
    <name evidence="8" type="primary">greA</name>
    <name evidence="12" type="ORF">COW24_01425</name>
</gene>
<dbReference type="Gene3D" id="3.10.50.30">
    <property type="entry name" value="Transcription elongation factor, GreA/GreB, C-terminal domain"/>
    <property type="match status" value="1"/>
</dbReference>
<keyword evidence="5 8" id="KW-0804">Transcription</keyword>
<dbReference type="Pfam" id="PF01272">
    <property type="entry name" value="GreA_GreB"/>
    <property type="match status" value="1"/>
</dbReference>
<evidence type="ECO:0000313" key="13">
    <source>
        <dbReference type="Proteomes" id="UP000230292"/>
    </source>
</evidence>
<dbReference type="AlphaFoldDB" id="A0A2M7H4N7"/>
<evidence type="ECO:0000256" key="4">
    <source>
        <dbReference type="ARBA" id="ARBA00023125"/>
    </source>
</evidence>
<dbReference type="GO" id="GO:0070063">
    <property type="term" value="F:RNA polymerase binding"/>
    <property type="evidence" value="ECO:0007669"/>
    <property type="project" value="InterPro"/>
</dbReference>
<dbReference type="InterPro" id="IPR001437">
    <property type="entry name" value="Tscrpt_elong_fac_GreA/B_C"/>
</dbReference>
<protein>
    <recommendedName>
        <fullName evidence="2 8">Transcription elongation factor GreA</fullName>
    </recommendedName>
    <alternativeName>
        <fullName evidence="7 8">Transcript cleavage factor GreA</fullName>
    </alternativeName>
</protein>
<dbReference type="PIRSF" id="PIRSF006092">
    <property type="entry name" value="GreA_GreB"/>
    <property type="match status" value="1"/>
</dbReference>
<dbReference type="FunFam" id="3.10.50.30:FF:000001">
    <property type="entry name" value="Transcription elongation factor GreA"/>
    <property type="match status" value="1"/>
</dbReference>